<accession>A0A326RW99</accession>
<dbReference type="OrthoDB" id="817351at2"/>
<protein>
    <submittedName>
        <fullName evidence="1">Uncharacterized protein DUF4221</fullName>
    </submittedName>
</protein>
<gene>
    <name evidence="1" type="ORF">CLV31_10210</name>
</gene>
<name>A0A326RW99_9BACT</name>
<evidence type="ECO:0000313" key="1">
    <source>
        <dbReference type="EMBL" id="PZV86115.1"/>
    </source>
</evidence>
<keyword evidence="2" id="KW-1185">Reference proteome</keyword>
<dbReference type="PROSITE" id="PS51257">
    <property type="entry name" value="PROKAR_LIPOPROTEIN"/>
    <property type="match status" value="1"/>
</dbReference>
<dbReference type="Proteomes" id="UP000248917">
    <property type="component" value="Unassembled WGS sequence"/>
</dbReference>
<dbReference type="InterPro" id="IPR025316">
    <property type="entry name" value="DUF4221"/>
</dbReference>
<proteinExistence type="predicted"/>
<evidence type="ECO:0000313" key="2">
    <source>
        <dbReference type="Proteomes" id="UP000248917"/>
    </source>
</evidence>
<reference evidence="1 2" key="1">
    <citation type="submission" date="2018-06" db="EMBL/GenBank/DDBJ databases">
        <title>Genomic Encyclopedia of Archaeal and Bacterial Type Strains, Phase II (KMG-II): from individual species to whole genera.</title>
        <authorList>
            <person name="Goeker M."/>
        </authorList>
    </citation>
    <scope>NUCLEOTIDE SEQUENCE [LARGE SCALE GENOMIC DNA]</scope>
    <source>
        <strain evidence="1 2">T4</strain>
    </source>
</reference>
<dbReference type="Pfam" id="PF13970">
    <property type="entry name" value="DUF4221"/>
    <property type="match status" value="1"/>
</dbReference>
<organism evidence="1 2">
    <name type="scientific">Algoriphagus aquaeductus</name>
    <dbReference type="NCBI Taxonomy" id="475299"/>
    <lineage>
        <taxon>Bacteria</taxon>
        <taxon>Pseudomonadati</taxon>
        <taxon>Bacteroidota</taxon>
        <taxon>Cytophagia</taxon>
        <taxon>Cytophagales</taxon>
        <taxon>Cyclobacteriaceae</taxon>
        <taxon>Algoriphagus</taxon>
    </lineage>
</organism>
<dbReference type="RefSeq" id="WP_111391284.1">
    <property type="nucleotide sequence ID" value="NZ_QKTX01000002.1"/>
</dbReference>
<dbReference type="AlphaFoldDB" id="A0A326RW99"/>
<dbReference type="EMBL" id="QKTX01000002">
    <property type="protein sequence ID" value="PZV86115.1"/>
    <property type="molecule type" value="Genomic_DNA"/>
</dbReference>
<sequence length="367" mass="41857">MRIPAYFFLLVFIVSCSPSKNSQEVLILNLSDLIVDTLYLEKDSQTRNLGSNFTFFEQDGKEYLSVFQSHKLLTYSYPEGKLISKVPFEVEGPDGIGSFVSGHYLEDSLIHFLSNGNWTTATKNAKVLSRLALPEAGADRLASNYTSFPTNPISKIGNRYLVSDVPYLLKESLLTYENWLIKFDPTNSTHEYVEFKYPKYYSGFLDDSVFGQYSHFYNPDKNEILISFPATDSILVISENSEKWISAAPKERMNFLRGTTEERGEFIAFLPNHTSSRHTWVCYDPMSKKTIRQSIVIPNNNLTKEEGKSPMIKLLVLDENYQKVAEVILPDQLGGFSTPKGYYLNIGYTRTEDEVAFARIDFSKINP</sequence>
<comment type="caution">
    <text evidence="1">The sequence shown here is derived from an EMBL/GenBank/DDBJ whole genome shotgun (WGS) entry which is preliminary data.</text>
</comment>